<evidence type="ECO:0000313" key="1">
    <source>
        <dbReference type="EMBL" id="GFR68242.1"/>
    </source>
</evidence>
<accession>A0AAV4F4G5</accession>
<gene>
    <name evidence="1" type="ORF">ElyMa_005603500</name>
</gene>
<protein>
    <submittedName>
        <fullName evidence="1">Uncharacterized protein</fullName>
    </submittedName>
</protein>
<dbReference type="EMBL" id="BMAT01011185">
    <property type="protein sequence ID" value="GFR68242.1"/>
    <property type="molecule type" value="Genomic_DNA"/>
</dbReference>
<comment type="caution">
    <text evidence="1">The sequence shown here is derived from an EMBL/GenBank/DDBJ whole genome shotgun (WGS) entry which is preliminary data.</text>
</comment>
<sequence>MSQTKRSRSNQSRLFQGEYKSDLSLLASELKKKLDLLQPPTEITNIKTACDDLNIDYKDTCADGVCPQKVLPESLDKRIEQLAFRPNLQVPQTYSDAITDMATAISGYYDIILVSAFSSNHYKEAQILLEYIERTRQLGLQQRYGPLGAPNPYHTLTQMFGYFGDSPCAHMAFPQVETGFGIYHKEPLVQHAILDPWYACAVRAACICPVEQRSVQICGRFKGSKKIGLCMRNEQSGISIILAKLFREKYRAIVVRADSFQKAMREHKYPYFDELRNMSKLGYS</sequence>
<organism evidence="1 2">
    <name type="scientific">Elysia marginata</name>
    <dbReference type="NCBI Taxonomy" id="1093978"/>
    <lineage>
        <taxon>Eukaryota</taxon>
        <taxon>Metazoa</taxon>
        <taxon>Spiralia</taxon>
        <taxon>Lophotrochozoa</taxon>
        <taxon>Mollusca</taxon>
        <taxon>Gastropoda</taxon>
        <taxon>Heterobranchia</taxon>
        <taxon>Euthyneura</taxon>
        <taxon>Panpulmonata</taxon>
        <taxon>Sacoglossa</taxon>
        <taxon>Placobranchoidea</taxon>
        <taxon>Plakobranchidae</taxon>
        <taxon>Elysia</taxon>
    </lineage>
</organism>
<name>A0AAV4F4G5_9GAST</name>
<reference evidence="1 2" key="1">
    <citation type="journal article" date="2021" name="Elife">
        <title>Chloroplast acquisition without the gene transfer in kleptoplastic sea slugs, Plakobranchus ocellatus.</title>
        <authorList>
            <person name="Maeda T."/>
            <person name="Takahashi S."/>
            <person name="Yoshida T."/>
            <person name="Shimamura S."/>
            <person name="Takaki Y."/>
            <person name="Nagai Y."/>
            <person name="Toyoda A."/>
            <person name="Suzuki Y."/>
            <person name="Arimoto A."/>
            <person name="Ishii H."/>
            <person name="Satoh N."/>
            <person name="Nishiyama T."/>
            <person name="Hasebe M."/>
            <person name="Maruyama T."/>
            <person name="Minagawa J."/>
            <person name="Obokata J."/>
            <person name="Shigenobu S."/>
        </authorList>
    </citation>
    <scope>NUCLEOTIDE SEQUENCE [LARGE SCALE GENOMIC DNA]</scope>
</reference>
<proteinExistence type="predicted"/>
<dbReference type="AlphaFoldDB" id="A0AAV4F4G5"/>
<dbReference type="Proteomes" id="UP000762676">
    <property type="component" value="Unassembled WGS sequence"/>
</dbReference>
<keyword evidence="2" id="KW-1185">Reference proteome</keyword>
<evidence type="ECO:0000313" key="2">
    <source>
        <dbReference type="Proteomes" id="UP000762676"/>
    </source>
</evidence>